<organism evidence="3 4">
    <name type="scientific">Actinomyces oris</name>
    <dbReference type="NCBI Taxonomy" id="544580"/>
    <lineage>
        <taxon>Bacteria</taxon>
        <taxon>Bacillati</taxon>
        <taxon>Actinomycetota</taxon>
        <taxon>Actinomycetes</taxon>
        <taxon>Actinomycetales</taxon>
        <taxon>Actinomycetaceae</taxon>
        <taxon>Actinomyces</taxon>
    </lineage>
</organism>
<name>A0A1Q8W1L8_9ACTO</name>
<dbReference type="Proteomes" id="UP000185772">
    <property type="component" value="Unassembled WGS sequence"/>
</dbReference>
<keyword evidence="2" id="KW-0472">Membrane</keyword>
<feature type="transmembrane region" description="Helical" evidence="2">
    <location>
        <begin position="33"/>
        <end position="54"/>
    </location>
</feature>
<keyword evidence="2" id="KW-0812">Transmembrane</keyword>
<evidence type="ECO:0000256" key="2">
    <source>
        <dbReference type="SAM" id="Phobius"/>
    </source>
</evidence>
<accession>A0A1Q8W1L8</accession>
<evidence type="ECO:0000313" key="4">
    <source>
        <dbReference type="Proteomes" id="UP000185772"/>
    </source>
</evidence>
<dbReference type="EMBL" id="MSKM01000007">
    <property type="protein sequence ID" value="OLO55166.1"/>
    <property type="molecule type" value="Genomic_DNA"/>
</dbReference>
<sequence>MADEGESEGGAPMAVPAPQVGGRRKHGVTARRALLGIIGACLAMVIGLAGWLYWTHPTTTSVPLPDGVQKGEEEYLSGALPPPETIHGTLYSGPLRSRNHEWVGTVTWQPRHAAEQDYEIRLGESVHIEGLGTVTLLEVDPPPAIPEINFFRDRSAGGWDYRVNIALDPGLSLCTVFKPCTQK</sequence>
<evidence type="ECO:0000256" key="1">
    <source>
        <dbReference type="SAM" id="MobiDB-lite"/>
    </source>
</evidence>
<keyword evidence="2" id="KW-1133">Transmembrane helix</keyword>
<dbReference type="AlphaFoldDB" id="A0A1Q8W1L8"/>
<proteinExistence type="predicted"/>
<reference evidence="3 4" key="1">
    <citation type="submission" date="2016-12" db="EMBL/GenBank/DDBJ databases">
        <title>Genomic comparison of strains in the 'Actinomyces naeslundii' group.</title>
        <authorList>
            <person name="Mughal S.R."/>
            <person name="Do T."/>
            <person name="Gilbert S.C."/>
            <person name="Witherden E.A."/>
            <person name="Didelot X."/>
            <person name="Beighton D."/>
        </authorList>
    </citation>
    <scope>NUCLEOTIDE SEQUENCE [LARGE SCALE GENOMIC DNA]</scope>
    <source>
        <strain evidence="3 4">MMRCO6-1</strain>
    </source>
</reference>
<gene>
    <name evidence="3" type="ORF">BKH27_02220</name>
</gene>
<protein>
    <submittedName>
        <fullName evidence="3">Uncharacterized protein</fullName>
    </submittedName>
</protein>
<comment type="caution">
    <text evidence="3">The sequence shown here is derived from an EMBL/GenBank/DDBJ whole genome shotgun (WGS) entry which is preliminary data.</text>
</comment>
<feature type="region of interest" description="Disordered" evidence="1">
    <location>
        <begin position="1"/>
        <end position="23"/>
    </location>
</feature>
<evidence type="ECO:0000313" key="3">
    <source>
        <dbReference type="EMBL" id="OLO55166.1"/>
    </source>
</evidence>